<dbReference type="EMBL" id="CM000883">
    <property type="protein sequence ID" value="KQJ91059.2"/>
    <property type="molecule type" value="Genomic_DNA"/>
</dbReference>
<dbReference type="EnsemblPlants" id="KQJ91059">
    <property type="protein sequence ID" value="KQJ91059"/>
    <property type="gene ID" value="BRADI_4g35611v3"/>
</dbReference>
<dbReference type="OrthoDB" id="10666747at2759"/>
<dbReference type="ExpressionAtlas" id="A0A0Q3HRZ2">
    <property type="expression patterns" value="baseline"/>
</dbReference>
<feature type="region of interest" description="Disordered" evidence="1">
    <location>
        <begin position="43"/>
        <end position="76"/>
    </location>
</feature>
<gene>
    <name evidence="2" type="ORF">BRADI_4g35611v3</name>
</gene>
<organism evidence="2">
    <name type="scientific">Brachypodium distachyon</name>
    <name type="common">Purple false brome</name>
    <name type="synonym">Trachynia distachya</name>
    <dbReference type="NCBI Taxonomy" id="15368"/>
    <lineage>
        <taxon>Eukaryota</taxon>
        <taxon>Viridiplantae</taxon>
        <taxon>Streptophyta</taxon>
        <taxon>Embryophyta</taxon>
        <taxon>Tracheophyta</taxon>
        <taxon>Spermatophyta</taxon>
        <taxon>Magnoliopsida</taxon>
        <taxon>Liliopsida</taxon>
        <taxon>Poales</taxon>
        <taxon>Poaceae</taxon>
        <taxon>BOP clade</taxon>
        <taxon>Pooideae</taxon>
        <taxon>Stipodae</taxon>
        <taxon>Brachypodieae</taxon>
        <taxon>Brachypodium</taxon>
    </lineage>
</organism>
<dbReference type="AlphaFoldDB" id="A0A0Q3HRZ2"/>
<reference evidence="2 3" key="1">
    <citation type="journal article" date="2010" name="Nature">
        <title>Genome sequencing and analysis of the model grass Brachypodium distachyon.</title>
        <authorList>
            <consortium name="International Brachypodium Initiative"/>
        </authorList>
    </citation>
    <scope>NUCLEOTIDE SEQUENCE [LARGE SCALE GENOMIC DNA]</scope>
    <source>
        <strain evidence="2 3">Bd21</strain>
    </source>
</reference>
<dbReference type="InParanoid" id="A0A0Q3HRZ2"/>
<evidence type="ECO:0000256" key="1">
    <source>
        <dbReference type="SAM" id="MobiDB-lite"/>
    </source>
</evidence>
<reference evidence="2" key="2">
    <citation type="submission" date="2017-06" db="EMBL/GenBank/DDBJ databases">
        <title>WGS assembly of Brachypodium distachyon.</title>
        <authorList>
            <consortium name="The International Brachypodium Initiative"/>
            <person name="Lucas S."/>
            <person name="Harmon-Smith M."/>
            <person name="Lail K."/>
            <person name="Tice H."/>
            <person name="Grimwood J."/>
            <person name="Bruce D."/>
            <person name="Barry K."/>
            <person name="Shu S."/>
            <person name="Lindquist E."/>
            <person name="Wang M."/>
            <person name="Pitluck S."/>
            <person name="Vogel J.P."/>
            <person name="Garvin D.F."/>
            <person name="Mockler T.C."/>
            <person name="Schmutz J."/>
            <person name="Rokhsar D."/>
            <person name="Bevan M.W."/>
        </authorList>
    </citation>
    <scope>NUCLEOTIDE SEQUENCE</scope>
    <source>
        <strain evidence="2">Bd21</strain>
    </source>
</reference>
<proteinExistence type="predicted"/>
<dbReference type="Proteomes" id="UP000008810">
    <property type="component" value="Chromosome 4"/>
</dbReference>
<evidence type="ECO:0000313" key="3">
    <source>
        <dbReference type="EnsemblPlants" id="KQJ91059"/>
    </source>
</evidence>
<accession>A0A0Q3HRZ2</accession>
<keyword evidence="4" id="KW-1185">Reference proteome</keyword>
<feature type="region of interest" description="Disordered" evidence="1">
    <location>
        <begin position="1"/>
        <end position="21"/>
    </location>
</feature>
<dbReference type="Gramene" id="KQJ91059">
    <property type="protein sequence ID" value="KQJ91059"/>
    <property type="gene ID" value="BRADI_4g35611v3"/>
</dbReference>
<evidence type="ECO:0000313" key="4">
    <source>
        <dbReference type="Proteomes" id="UP000008810"/>
    </source>
</evidence>
<name>A0A0Q3HRZ2_BRADI</name>
<sequence length="297" mass="31703">MPGVASSKFEPSAEEECSPEMGYPVARPREAGLHPTVVCCGGGPMVSRSSSPSTKSRPVRYSSARPGVRRGRRRLHEQPLREVRVVHAQVHFVGHVELEHVAAHCNRRLKHSSGTRTERRRRAGIIHRSHRRDGDVGPNVGDGNVVSLLALEVSDGGEGGALDVVKASVCGRWCHGEEPRGVWEIEKAFGGSGGAAQREHGRVVGSASRLGGEVRPEPEPLVAHAGHAHLAHPSAGAASAAHSTVHRVARLLELGAPRWALRRRRPNHAVLVVRGRRGSGADPLIGAVHGHEVLGCC</sequence>
<feature type="compositionally biased region" description="Low complexity" evidence="1">
    <location>
        <begin position="45"/>
        <end position="60"/>
    </location>
</feature>
<reference evidence="3" key="3">
    <citation type="submission" date="2018-08" db="UniProtKB">
        <authorList>
            <consortium name="EnsemblPlants"/>
        </authorList>
    </citation>
    <scope>IDENTIFICATION</scope>
    <source>
        <strain evidence="3">cv. Bd21</strain>
    </source>
</reference>
<evidence type="ECO:0000313" key="2">
    <source>
        <dbReference type="EMBL" id="KQJ91059.2"/>
    </source>
</evidence>
<protein>
    <submittedName>
        <fullName evidence="2 3">Uncharacterized protein</fullName>
    </submittedName>
</protein>